<dbReference type="EMBL" id="CAJVPU010007454">
    <property type="protein sequence ID" value="CAG8572935.1"/>
    <property type="molecule type" value="Genomic_DNA"/>
</dbReference>
<keyword evidence="2" id="KW-1185">Reference proteome</keyword>
<accession>A0ACA9M6F4</accession>
<organism evidence="1 2">
    <name type="scientific">Dentiscutata heterogama</name>
    <dbReference type="NCBI Taxonomy" id="1316150"/>
    <lineage>
        <taxon>Eukaryota</taxon>
        <taxon>Fungi</taxon>
        <taxon>Fungi incertae sedis</taxon>
        <taxon>Mucoromycota</taxon>
        <taxon>Glomeromycotina</taxon>
        <taxon>Glomeromycetes</taxon>
        <taxon>Diversisporales</taxon>
        <taxon>Gigasporaceae</taxon>
        <taxon>Dentiscutata</taxon>
    </lineage>
</organism>
<dbReference type="Proteomes" id="UP000789702">
    <property type="component" value="Unassembled WGS sequence"/>
</dbReference>
<evidence type="ECO:0000313" key="2">
    <source>
        <dbReference type="Proteomes" id="UP000789702"/>
    </source>
</evidence>
<evidence type="ECO:0000313" key="1">
    <source>
        <dbReference type="EMBL" id="CAG8572935.1"/>
    </source>
</evidence>
<gene>
    <name evidence="1" type="ORF">DHETER_LOCUS6143</name>
</gene>
<name>A0ACA9M6F4_9GLOM</name>
<sequence length="92" mass="10153">MELFNIGVPENTGHAISGHKTSGSYYAYAKLTDKHKREALANVLNKLITATPSNKMMQNSTNSEPDDNEDSPNTISKDDEHLSNMDLNNSTQ</sequence>
<feature type="non-terminal residue" evidence="1">
    <location>
        <position position="92"/>
    </location>
</feature>
<protein>
    <submittedName>
        <fullName evidence="1">4125_t:CDS:1</fullName>
    </submittedName>
</protein>
<reference evidence="1" key="1">
    <citation type="submission" date="2021-06" db="EMBL/GenBank/DDBJ databases">
        <authorList>
            <person name="Kallberg Y."/>
            <person name="Tangrot J."/>
            <person name="Rosling A."/>
        </authorList>
    </citation>
    <scope>NUCLEOTIDE SEQUENCE</scope>
    <source>
        <strain evidence="1">IL203A</strain>
    </source>
</reference>
<proteinExistence type="predicted"/>
<comment type="caution">
    <text evidence="1">The sequence shown here is derived from an EMBL/GenBank/DDBJ whole genome shotgun (WGS) entry which is preliminary data.</text>
</comment>